<dbReference type="SUPFAM" id="SSF55469">
    <property type="entry name" value="FMN-dependent nitroreductase-like"/>
    <property type="match status" value="1"/>
</dbReference>
<gene>
    <name evidence="7" type="ORF">U732_2383</name>
</gene>
<accession>A0A0C1R654</accession>
<dbReference type="PANTHER" id="PTHR43673">
    <property type="entry name" value="NAD(P)H NITROREDUCTASE YDGI-RELATED"/>
    <property type="match status" value="1"/>
</dbReference>
<dbReference type="STRING" id="29341.RSJ17_02340"/>
<dbReference type="GO" id="GO:0016491">
    <property type="term" value="F:oxidoreductase activity"/>
    <property type="evidence" value="ECO:0007669"/>
    <property type="project" value="UniProtKB-KW"/>
</dbReference>
<keyword evidence="8" id="KW-1185">Reference proteome</keyword>
<evidence type="ECO:0000256" key="3">
    <source>
        <dbReference type="ARBA" id="ARBA00022630"/>
    </source>
</evidence>
<evidence type="ECO:0000256" key="2">
    <source>
        <dbReference type="ARBA" id="ARBA00007118"/>
    </source>
</evidence>
<dbReference type="Gene3D" id="3.40.109.10">
    <property type="entry name" value="NADH Oxidase"/>
    <property type="match status" value="1"/>
</dbReference>
<evidence type="ECO:0000256" key="4">
    <source>
        <dbReference type="ARBA" id="ARBA00022643"/>
    </source>
</evidence>
<dbReference type="Proteomes" id="UP000031366">
    <property type="component" value="Unassembled WGS sequence"/>
</dbReference>
<evidence type="ECO:0000256" key="5">
    <source>
        <dbReference type="ARBA" id="ARBA00023002"/>
    </source>
</evidence>
<dbReference type="InterPro" id="IPR000415">
    <property type="entry name" value="Nitroreductase-like"/>
</dbReference>
<sequence length="170" mass="19166">METMDTIFQRRSIRKYEEREVSDEIIKELLKAAMAAPSANNKQPWEFLVIKNKDQMKEIIDVDPEATPLKGASVAIAVCADTNIYSGKPDIWAQDCAAATQNILLAAHDKGLGAVWIGIYPMEQRTKDVQSVLELPEEIIPVSIISIGYPAEKKEPANRYNESKVHFYTW</sequence>
<dbReference type="InterPro" id="IPR029479">
    <property type="entry name" value="Nitroreductase"/>
</dbReference>
<proteinExistence type="inferred from homology"/>
<keyword evidence="5" id="KW-0560">Oxidoreductase</keyword>
<dbReference type="Pfam" id="PF00881">
    <property type="entry name" value="Nitroreductase"/>
    <property type="match status" value="2"/>
</dbReference>
<comment type="caution">
    <text evidence="7">The sequence shown here is derived from an EMBL/GenBank/DDBJ whole genome shotgun (WGS) entry which is preliminary data.</text>
</comment>
<comment type="cofactor">
    <cofactor evidence="1">
        <name>FMN</name>
        <dbReference type="ChEBI" id="CHEBI:58210"/>
    </cofactor>
</comment>
<evidence type="ECO:0000313" key="8">
    <source>
        <dbReference type="Proteomes" id="UP000031366"/>
    </source>
</evidence>
<name>A0A0C1R654_9CLOT</name>
<dbReference type="EMBL" id="AYSO01000018">
    <property type="protein sequence ID" value="KIE45956.1"/>
    <property type="molecule type" value="Genomic_DNA"/>
</dbReference>
<comment type="similarity">
    <text evidence="2">Belongs to the nitroreductase family.</text>
</comment>
<feature type="domain" description="Nitroreductase" evidence="6">
    <location>
        <begin position="7"/>
        <end position="62"/>
    </location>
</feature>
<protein>
    <submittedName>
        <fullName evidence="7">Putative NADH dehydrogenase/NAD(P)H nitroreductase</fullName>
    </submittedName>
</protein>
<evidence type="ECO:0000313" key="7">
    <source>
        <dbReference type="EMBL" id="KIE45956.1"/>
    </source>
</evidence>
<evidence type="ECO:0000256" key="1">
    <source>
        <dbReference type="ARBA" id="ARBA00001917"/>
    </source>
</evidence>
<dbReference type="AlphaFoldDB" id="A0A0C1R654"/>
<reference evidence="7 8" key="1">
    <citation type="journal article" date="2015" name="Infect. Genet. Evol.">
        <title>Genomic sequences of six botulinum neurotoxin-producing strains representing three clostridial species illustrate the mobility and diversity of botulinum neurotoxin genes.</title>
        <authorList>
            <person name="Smith T.J."/>
            <person name="Hill K.K."/>
            <person name="Xie G."/>
            <person name="Foley B.T."/>
            <person name="Williamson C.H."/>
            <person name="Foster J.T."/>
            <person name="Johnson S.L."/>
            <person name="Chertkov O."/>
            <person name="Teshima H."/>
            <person name="Gibbons H.S."/>
            <person name="Johnsky L.A."/>
            <person name="Karavis M.A."/>
            <person name="Smith L.A."/>
        </authorList>
    </citation>
    <scope>NUCLEOTIDE SEQUENCE [LARGE SCALE GENOMIC DNA]</scope>
    <source>
        <strain evidence="7 8">CDC 2741</strain>
    </source>
</reference>
<dbReference type="PANTHER" id="PTHR43673:SF2">
    <property type="entry name" value="NITROREDUCTASE"/>
    <property type="match status" value="1"/>
</dbReference>
<keyword evidence="4" id="KW-0288">FMN</keyword>
<organism evidence="7 8">
    <name type="scientific">Clostridium argentinense CDC 2741</name>
    <dbReference type="NCBI Taxonomy" id="1418104"/>
    <lineage>
        <taxon>Bacteria</taxon>
        <taxon>Bacillati</taxon>
        <taxon>Bacillota</taxon>
        <taxon>Clostridia</taxon>
        <taxon>Eubacteriales</taxon>
        <taxon>Clostridiaceae</taxon>
        <taxon>Clostridium</taxon>
    </lineage>
</organism>
<dbReference type="RefSeq" id="WP_313884819.1">
    <property type="nucleotide sequence ID" value="NZ_AYSO01000018.1"/>
</dbReference>
<evidence type="ECO:0000259" key="6">
    <source>
        <dbReference type="Pfam" id="PF00881"/>
    </source>
</evidence>
<keyword evidence="3" id="KW-0285">Flavoprotein</keyword>
<feature type="domain" description="Nitroreductase" evidence="6">
    <location>
        <begin position="71"/>
        <end position="149"/>
    </location>
</feature>
<dbReference type="CDD" id="cd02150">
    <property type="entry name" value="nitroreductase"/>
    <property type="match status" value="1"/>
</dbReference>